<name>A0A1M5Z805_9FIRM</name>
<accession>A0A1M5Z805</accession>
<dbReference type="RefSeq" id="WP_072745435.1">
    <property type="nucleotide sequence ID" value="NZ_FQXR01000023.1"/>
</dbReference>
<feature type="binding site" evidence="1">
    <location>
        <position position="55"/>
    </location>
    <ligand>
        <name>substrate</name>
    </ligand>
</feature>
<gene>
    <name evidence="2" type="ORF">SAMN02745180_02843</name>
</gene>
<reference evidence="2 3" key="1">
    <citation type="submission" date="2016-11" db="EMBL/GenBank/DDBJ databases">
        <authorList>
            <person name="Jaros S."/>
            <person name="Januszkiewicz K."/>
            <person name="Wedrychowicz H."/>
        </authorList>
    </citation>
    <scope>NUCLEOTIDE SEQUENCE [LARGE SCALE GENOMIC DNA]</scope>
    <source>
        <strain evidence="2 3">DSM 13106</strain>
    </source>
</reference>
<dbReference type="PANTHER" id="PTHR48100:SF59">
    <property type="entry name" value="ADENOSYLCOBALAMIN_ALPHA-RIBAZOLE PHOSPHATASE"/>
    <property type="match status" value="1"/>
</dbReference>
<dbReference type="EMBL" id="FQXR01000023">
    <property type="protein sequence ID" value="SHI20331.1"/>
    <property type="molecule type" value="Genomic_DNA"/>
</dbReference>
<dbReference type="Pfam" id="PF00300">
    <property type="entry name" value="His_Phos_1"/>
    <property type="match status" value="1"/>
</dbReference>
<dbReference type="InterPro" id="IPR013078">
    <property type="entry name" value="His_Pase_superF_clade-1"/>
</dbReference>
<keyword evidence="3" id="KW-1185">Reference proteome</keyword>
<dbReference type="GO" id="GO:0005737">
    <property type="term" value="C:cytoplasm"/>
    <property type="evidence" value="ECO:0007669"/>
    <property type="project" value="TreeGrafter"/>
</dbReference>
<sequence length="189" mass="22070">MKTYIYFVRHAEPDFSIKDDLTRPLTEQGVADAKKVTNALMNRDITAIYSSTYKRAIDTIKDFAENSGLEIITNNDFCERKVGEWVEDFRGFSEKQWQDFDFKLLGGESLREVQERNVTALFNVIRNNFGENVVIGTHGTALSTIINYFNSNFEYADFWRIVDKMPYILCFIFNDMKLESIEEVEFTLM</sequence>
<organism evidence="2 3">
    <name type="scientific">Sporanaerobacter acetigenes DSM 13106</name>
    <dbReference type="NCBI Taxonomy" id="1123281"/>
    <lineage>
        <taxon>Bacteria</taxon>
        <taxon>Bacillati</taxon>
        <taxon>Bacillota</taxon>
        <taxon>Tissierellia</taxon>
        <taxon>Tissierellales</taxon>
        <taxon>Sporanaerobacteraceae</taxon>
        <taxon>Sporanaerobacter</taxon>
    </lineage>
</organism>
<dbReference type="AlphaFoldDB" id="A0A1M5Z805"/>
<dbReference type="InterPro" id="IPR029033">
    <property type="entry name" value="His_PPase_superfam"/>
</dbReference>
<proteinExistence type="predicted"/>
<evidence type="ECO:0000313" key="3">
    <source>
        <dbReference type="Proteomes" id="UP000184389"/>
    </source>
</evidence>
<dbReference type="InterPro" id="IPR050275">
    <property type="entry name" value="PGM_Phosphatase"/>
</dbReference>
<dbReference type="OrthoDB" id="9781415at2"/>
<dbReference type="SMART" id="SM00855">
    <property type="entry name" value="PGAM"/>
    <property type="match status" value="1"/>
</dbReference>
<dbReference type="GO" id="GO:0016791">
    <property type="term" value="F:phosphatase activity"/>
    <property type="evidence" value="ECO:0007669"/>
    <property type="project" value="TreeGrafter"/>
</dbReference>
<dbReference type="SUPFAM" id="SSF53254">
    <property type="entry name" value="Phosphoglycerate mutase-like"/>
    <property type="match status" value="1"/>
</dbReference>
<dbReference type="PANTHER" id="PTHR48100">
    <property type="entry name" value="BROAD-SPECIFICITY PHOSPHATASE YOR283W-RELATED"/>
    <property type="match status" value="1"/>
</dbReference>
<dbReference type="Gene3D" id="3.40.50.1240">
    <property type="entry name" value="Phosphoglycerate mutase-like"/>
    <property type="match status" value="1"/>
</dbReference>
<evidence type="ECO:0000313" key="2">
    <source>
        <dbReference type="EMBL" id="SHI20331.1"/>
    </source>
</evidence>
<dbReference type="CDD" id="cd07067">
    <property type="entry name" value="HP_PGM_like"/>
    <property type="match status" value="1"/>
</dbReference>
<evidence type="ECO:0000256" key="1">
    <source>
        <dbReference type="PIRSR" id="PIRSR613078-2"/>
    </source>
</evidence>
<dbReference type="STRING" id="1123281.SAMN02745180_02843"/>
<dbReference type="Proteomes" id="UP000184389">
    <property type="component" value="Unassembled WGS sequence"/>
</dbReference>
<protein>
    <submittedName>
        <fullName evidence="2">2,3-bisphosphoglycerate-dependent phosphoglycerate mutase</fullName>
    </submittedName>
</protein>